<proteinExistence type="predicted"/>
<sequence>MLEPLNTLLAASNPHFVNRAEAGGGIIPLSHITFPPASATTVAALEDALQGSDTVLPALYRESDGLQLFANCADSDECFFFLPLVHMAEEKAALYEWLLTDDENCEDGDAVYGVPTWWDSAVVFAGFGQASERFYLATAGAHRGKVFYYNHEECSMRIADSVAAFLDLLCADPVAFMQRFYDVAYWDIAAYHPA</sequence>
<accession>A0A1C3HP97</accession>
<dbReference type="RefSeq" id="WP_079540976.1">
    <property type="nucleotide sequence ID" value="NZ_CP171111.1"/>
</dbReference>
<evidence type="ECO:0000313" key="2">
    <source>
        <dbReference type="Proteomes" id="UP000190837"/>
    </source>
</evidence>
<reference evidence="2" key="1">
    <citation type="submission" date="2016-04" db="EMBL/GenBank/DDBJ databases">
        <authorList>
            <person name="Tagini F."/>
        </authorList>
    </citation>
    <scope>NUCLEOTIDE SEQUENCE [LARGE SCALE GENOMIC DNA]</scope>
    <source>
        <strain evidence="2">CHUV0807</strain>
    </source>
</reference>
<organism evidence="1 2">
    <name type="scientific">Cardiobacterium hominis</name>
    <dbReference type="NCBI Taxonomy" id="2718"/>
    <lineage>
        <taxon>Bacteria</taxon>
        <taxon>Pseudomonadati</taxon>
        <taxon>Pseudomonadota</taxon>
        <taxon>Gammaproteobacteria</taxon>
        <taxon>Cardiobacteriales</taxon>
        <taxon>Cardiobacteriaceae</taxon>
        <taxon>Cardiobacterium</taxon>
    </lineage>
</organism>
<evidence type="ECO:0000313" key="1">
    <source>
        <dbReference type="EMBL" id="SAY98765.1"/>
    </source>
</evidence>
<name>A0A1C3HP97_9GAMM</name>
<dbReference type="Proteomes" id="UP000190837">
    <property type="component" value="Unassembled WGS sequence"/>
</dbReference>
<protein>
    <recommendedName>
        <fullName evidence="3">Knr4/Smi1-like domain-containing protein</fullName>
    </recommendedName>
</protein>
<evidence type="ECO:0008006" key="3">
    <source>
        <dbReference type="Google" id="ProtNLM"/>
    </source>
</evidence>
<dbReference type="EMBL" id="FKLO01000051">
    <property type="protein sequence ID" value="SAY98765.1"/>
    <property type="molecule type" value="Genomic_DNA"/>
</dbReference>
<dbReference type="AlphaFoldDB" id="A0A1C3HP97"/>
<gene>
    <name evidence="1" type="ORF">CHUV0807_1554</name>
</gene>